<sequence>MSTLDFQFDDLPADEEPQDVSPIAGPAGGSNSSISSLAQSDRTPIAKGKRRRLSVHYADEEGEDDLHAHDMEASRSDQSHGMSSPMARLWTHANDRTPHRTHSEGDHSSTSNGTSNGSPSSQQVARNGIEISSPSGTRRMSMDGADDDHGLSTPTDLNKSSHLSPMSISPRRGRSSNTNLSSSPARSTALAAASPAHPKMLLGSPMGSPTGHAFDVVHASRAAVPPHLAGSPARRASSPSRLGPPNGLLSPRFGPAHASPVLSPLHSSSMPNFGSARLSPCAIDILAVDDPNEHWPDEHRIGPAHSSPSHAPASPGSLNLPGPSSLVPPLTLTPPLSPHEEPEKLLQDSPAQPGKLSPTLEGDATVALTARGRTLSPTGEKRRHRRTPSSSSPAGSPVESFLDTFTPTEDSSHAAALLSSSPIHSEPPLNEQRATSPVHSEPRAIVSHPGLEMPPPSGWDLSEDTDDSPTSSPIQTSAVLQAQPDPHQQIDSIDPSELTEPSFSFQALAETSEPTMSDLSDTGLDLEDESLSILERVFLYAKSENACHRVTVAQALAEWLEEVDICESVEFILPLLNGLAQDEEDVRIGLARTLDKILLYYFTRCPLAELDMPESAPASTPAAGTSKPIEGGRPPSLLDVAHMRDAVHSSDQVSIGTTSSSSTLVGSCGNSTADDTPKTEHQLEDITPRKIVARLPTVSVGAFTQLLLGLLTDELNEISSSAQSALMQERSHAHPPYSVSSEAQELIKTTIALDVVLTLLQADHENAASSQMQGVELSSPPAHDAIHLDDRAQSPSAASPATSEPELNLADPAELYYRQDPHTVKNEDGHTFEVVQAEIMGLHLLHSVADIEIFEGAFLATNFMRDVFMLAQRQHPSTRLLAISTIGALARTIPREQVTDAVLPLHHKLGFDNDPQTRRAACLILPEICKRLDLHGRSAEVQRACDSCITDASADVRIGLLEVAGQLIHLFAEASDRVPQQLLQFYLAEDDRPPRQEADMDTSEDTPFAPLVPSFGEDETASSSNGGDQSPWAAEHALINAFKSSRRSYERSIICAFNFPAVIQTLGRDRWPEVREFYLELARESQMGVRRSLAASIFEVARIVGPVITNSDLVEPFSAFVTVSDDAQACVLEHFGDFVSNLTPETASSQIAMLITVLKGDSTPAWRVRLAIASQLSAIGNAYGRGGADDPWWHLISTCLVDEVSDVRVETANAVALMLLHATDQNLASRLIRSLHLELVSDASYRRRMVSLLLPRACLHHLMPIADFMRYFCSTLLQLAQDRIVDVRLATARIALTLCEEVNRNSTESDHDAISELLDCLRDDTSATIRELFDGVRLWTPPGSGPSTAFDSRAATTSSFDDDDDELLNLPDDLTDSAIRELDANDDALAEDAQIETKFTDSDDESDTSSVLTIALDKTHHAADDLPDDVNSKRWIPPRQTEIDGFVHLDSASL</sequence>
<feature type="compositionally biased region" description="Low complexity" evidence="2">
    <location>
        <begin position="303"/>
        <end position="330"/>
    </location>
</feature>
<feature type="compositionally biased region" description="Low complexity" evidence="2">
    <location>
        <begin position="180"/>
        <end position="193"/>
    </location>
</feature>
<feature type="region of interest" description="Disordered" evidence="2">
    <location>
        <begin position="1"/>
        <end position="193"/>
    </location>
</feature>
<evidence type="ECO:0000313" key="3">
    <source>
        <dbReference type="EMBL" id="GAA95687.1"/>
    </source>
</evidence>
<dbReference type="OrthoDB" id="9986677at2759"/>
<dbReference type="InterPro" id="IPR051023">
    <property type="entry name" value="PP2A_Regulatory_Subunit_A"/>
</dbReference>
<feature type="region of interest" description="Disordered" evidence="2">
    <location>
        <begin position="993"/>
        <end position="1030"/>
    </location>
</feature>
<feature type="region of interest" description="Disordered" evidence="2">
    <location>
        <begin position="225"/>
        <end position="255"/>
    </location>
</feature>
<proteinExistence type="predicted"/>
<dbReference type="InterPro" id="IPR016024">
    <property type="entry name" value="ARM-type_fold"/>
</dbReference>
<evidence type="ECO:0000256" key="1">
    <source>
        <dbReference type="ARBA" id="ARBA00022737"/>
    </source>
</evidence>
<dbReference type="SUPFAM" id="SSF48371">
    <property type="entry name" value="ARM repeat"/>
    <property type="match status" value="1"/>
</dbReference>
<dbReference type="PANTHER" id="PTHR10648">
    <property type="entry name" value="SERINE/THREONINE-PROTEIN PHOSPHATASE PP2A 65 KDA REGULATORY SUBUNIT"/>
    <property type="match status" value="1"/>
</dbReference>
<keyword evidence="1" id="KW-0677">Repeat</keyword>
<name>G7DYM7_MIXOS</name>
<dbReference type="Proteomes" id="UP000009131">
    <property type="component" value="Unassembled WGS sequence"/>
</dbReference>
<dbReference type="GO" id="GO:0005737">
    <property type="term" value="C:cytoplasm"/>
    <property type="evidence" value="ECO:0007669"/>
    <property type="project" value="TreeGrafter"/>
</dbReference>
<feature type="compositionally biased region" description="Low complexity" evidence="2">
    <location>
        <begin position="228"/>
        <end position="245"/>
    </location>
</feature>
<accession>G7DYM7</accession>
<dbReference type="eggNOG" id="KOG0211">
    <property type="taxonomic scope" value="Eukaryota"/>
</dbReference>
<evidence type="ECO:0000313" key="4">
    <source>
        <dbReference type="Proteomes" id="UP000009131"/>
    </source>
</evidence>
<feature type="compositionally biased region" description="Polar residues" evidence="2">
    <location>
        <begin position="122"/>
        <end position="138"/>
    </location>
</feature>
<dbReference type="EMBL" id="BABT02000062">
    <property type="protein sequence ID" value="GAA95687.1"/>
    <property type="molecule type" value="Genomic_DNA"/>
</dbReference>
<dbReference type="PANTHER" id="PTHR10648:SF1">
    <property type="entry name" value="SERINE_THREONINE-PROTEIN PHOSPHATASE 4 REGULATORY SUBUNIT 1"/>
    <property type="match status" value="1"/>
</dbReference>
<keyword evidence="4" id="KW-1185">Reference proteome</keyword>
<dbReference type="InterPro" id="IPR011989">
    <property type="entry name" value="ARM-like"/>
</dbReference>
<feature type="region of interest" description="Disordered" evidence="2">
    <location>
        <begin position="613"/>
        <end position="682"/>
    </location>
</feature>
<organism evidence="3 4">
    <name type="scientific">Mixia osmundae (strain CBS 9802 / IAM 14324 / JCM 22182 / KY 12970)</name>
    <dbReference type="NCBI Taxonomy" id="764103"/>
    <lineage>
        <taxon>Eukaryota</taxon>
        <taxon>Fungi</taxon>
        <taxon>Dikarya</taxon>
        <taxon>Basidiomycota</taxon>
        <taxon>Pucciniomycotina</taxon>
        <taxon>Mixiomycetes</taxon>
        <taxon>Mixiales</taxon>
        <taxon>Mixiaceae</taxon>
        <taxon>Mixia</taxon>
    </lineage>
</organism>
<feature type="compositionally biased region" description="Low complexity" evidence="2">
    <location>
        <begin position="649"/>
        <end position="671"/>
    </location>
</feature>
<dbReference type="InParanoid" id="G7DYM7"/>
<feature type="compositionally biased region" description="Polar residues" evidence="2">
    <location>
        <begin position="1345"/>
        <end position="1359"/>
    </location>
</feature>
<feature type="compositionally biased region" description="Low complexity" evidence="2">
    <location>
        <begin position="388"/>
        <end position="400"/>
    </location>
</feature>
<comment type="caution">
    <text evidence="3">The sequence shown here is derived from an EMBL/GenBank/DDBJ whole genome shotgun (WGS) entry which is preliminary data.</text>
</comment>
<feature type="region of interest" description="Disordered" evidence="2">
    <location>
        <begin position="293"/>
        <end position="474"/>
    </location>
</feature>
<feature type="compositionally biased region" description="Low complexity" evidence="2">
    <location>
        <begin position="108"/>
        <end position="121"/>
    </location>
</feature>
<dbReference type="Gene3D" id="1.25.10.10">
    <property type="entry name" value="Leucine-rich Repeat Variant"/>
    <property type="match status" value="1"/>
</dbReference>
<protein>
    <recommendedName>
        <fullName evidence="5">TOG domain-containing protein</fullName>
    </recommendedName>
</protein>
<reference evidence="3 4" key="2">
    <citation type="journal article" date="2012" name="Open Biol.">
        <title>Characteristics of nucleosomes and linker DNA regions on the genome of the basidiomycete Mixia osmundae revealed by mono- and dinucleosome mapping.</title>
        <authorList>
            <person name="Nishida H."/>
            <person name="Kondo S."/>
            <person name="Matsumoto T."/>
            <person name="Suzuki Y."/>
            <person name="Yoshikawa H."/>
            <person name="Taylor T.D."/>
            <person name="Sugiyama J."/>
        </authorList>
    </citation>
    <scope>NUCLEOTIDE SEQUENCE [LARGE SCALE GENOMIC DNA]</scope>
    <source>
        <strain evidence="4">CBS 9802 / IAM 14324 / JCM 22182 / KY 12970</strain>
    </source>
</reference>
<feature type="compositionally biased region" description="Polar residues" evidence="2">
    <location>
        <begin position="152"/>
        <end position="167"/>
    </location>
</feature>
<feature type="compositionally biased region" description="Basic and acidic residues" evidence="2">
    <location>
        <begin position="93"/>
        <end position="107"/>
    </location>
</feature>
<dbReference type="GO" id="GO:0019888">
    <property type="term" value="F:protein phosphatase regulator activity"/>
    <property type="evidence" value="ECO:0007669"/>
    <property type="project" value="TreeGrafter"/>
</dbReference>
<evidence type="ECO:0000256" key="2">
    <source>
        <dbReference type="SAM" id="MobiDB-lite"/>
    </source>
</evidence>
<evidence type="ECO:0008006" key="5">
    <source>
        <dbReference type="Google" id="ProtNLM"/>
    </source>
</evidence>
<feature type="compositionally biased region" description="Low complexity" evidence="2">
    <location>
        <begin position="613"/>
        <end position="628"/>
    </location>
</feature>
<gene>
    <name evidence="3" type="primary">Mo02344</name>
    <name evidence="3" type="ORF">E5Q_02344</name>
</gene>
<feature type="compositionally biased region" description="Polar residues" evidence="2">
    <location>
        <begin position="29"/>
        <end position="42"/>
    </location>
</feature>
<dbReference type="STRING" id="764103.G7DYM7"/>
<reference evidence="3 4" key="1">
    <citation type="journal article" date="2011" name="J. Gen. Appl. Microbiol.">
        <title>Draft genome sequencing of the enigmatic basidiomycete Mixia osmundae.</title>
        <authorList>
            <person name="Nishida H."/>
            <person name="Nagatsuka Y."/>
            <person name="Sugiyama J."/>
        </authorList>
    </citation>
    <scope>NUCLEOTIDE SEQUENCE [LARGE SCALE GENOMIC DNA]</scope>
    <source>
        <strain evidence="4">CBS 9802 / IAM 14324 / JCM 22182 / KY 12970</strain>
    </source>
</reference>
<feature type="compositionally biased region" description="Acidic residues" evidence="2">
    <location>
        <begin position="7"/>
        <end position="18"/>
    </location>
</feature>
<feature type="region of interest" description="Disordered" evidence="2">
    <location>
        <begin position="1344"/>
        <end position="1363"/>
    </location>
</feature>
<feature type="compositionally biased region" description="Basic and acidic residues" evidence="2">
    <location>
        <begin position="65"/>
        <end position="78"/>
    </location>
</feature>
<dbReference type="HOGENOM" id="CLU_249686_0_0_1"/>